<evidence type="ECO:0000313" key="7">
    <source>
        <dbReference type="EMBL" id="ACM06801.1"/>
    </source>
</evidence>
<evidence type="ECO:0000256" key="2">
    <source>
        <dbReference type="ARBA" id="ARBA00022989"/>
    </source>
</evidence>
<keyword evidence="1 5" id="KW-0812">Transmembrane</keyword>
<dbReference type="HOGENOM" id="CLU_048252_1_0_0"/>
<feature type="transmembrane region" description="Helical" evidence="5">
    <location>
        <begin position="81"/>
        <end position="101"/>
    </location>
</feature>
<proteinExistence type="predicted"/>
<dbReference type="KEGG" id="tro:trd_A0006"/>
<dbReference type="OrthoDB" id="142704at2"/>
<dbReference type="EMBL" id="CP001276">
    <property type="protein sequence ID" value="ACM06801.1"/>
    <property type="molecule type" value="Genomic_DNA"/>
</dbReference>
<geneLocation type="plasmid" evidence="8">
    <name>Tros</name>
</geneLocation>
<feature type="transmembrane region" description="Helical" evidence="5">
    <location>
        <begin position="42"/>
        <end position="69"/>
    </location>
</feature>
<evidence type="ECO:0000259" key="6">
    <source>
        <dbReference type="PROSITE" id="PS50850"/>
    </source>
</evidence>
<keyword evidence="8" id="KW-1185">Reference proteome</keyword>
<feature type="domain" description="Major facilitator superfamily (MFS) profile" evidence="6">
    <location>
        <begin position="210"/>
        <end position="454"/>
    </location>
</feature>
<evidence type="ECO:0000256" key="1">
    <source>
        <dbReference type="ARBA" id="ARBA00022692"/>
    </source>
</evidence>
<feature type="transmembrane region" description="Helical" evidence="5">
    <location>
        <begin position="184"/>
        <end position="202"/>
    </location>
</feature>
<dbReference type="PANTHER" id="PTHR23526">
    <property type="entry name" value="INTEGRAL MEMBRANE TRANSPORT PROTEIN-RELATED"/>
    <property type="match status" value="1"/>
</dbReference>
<dbReference type="PANTHER" id="PTHR23526:SF1">
    <property type="entry name" value="MAJOR FACILITATOR SUPERFAMILY MFS_1"/>
    <property type="match status" value="1"/>
</dbReference>
<dbReference type="InterPro" id="IPR052528">
    <property type="entry name" value="Sugar_transport-like"/>
</dbReference>
<keyword evidence="3 5" id="KW-0472">Membrane</keyword>
<feature type="transmembrane region" description="Helical" evidence="5">
    <location>
        <begin position="325"/>
        <end position="344"/>
    </location>
</feature>
<dbReference type="eggNOG" id="COG2211">
    <property type="taxonomic scope" value="Bacteria"/>
</dbReference>
<evidence type="ECO:0000256" key="5">
    <source>
        <dbReference type="SAM" id="Phobius"/>
    </source>
</evidence>
<feature type="compositionally biased region" description="Basic and acidic residues" evidence="4">
    <location>
        <begin position="1"/>
        <end position="16"/>
    </location>
</feature>
<evidence type="ECO:0000313" key="8">
    <source>
        <dbReference type="Proteomes" id="UP000000447"/>
    </source>
</evidence>
<feature type="transmembrane region" description="Helical" evidence="5">
    <location>
        <begin position="260"/>
        <end position="280"/>
    </location>
</feature>
<evidence type="ECO:0000256" key="3">
    <source>
        <dbReference type="ARBA" id="ARBA00023136"/>
    </source>
</evidence>
<dbReference type="GO" id="GO:0022857">
    <property type="term" value="F:transmembrane transporter activity"/>
    <property type="evidence" value="ECO:0007669"/>
    <property type="project" value="InterPro"/>
</dbReference>
<sequence>MRKETFVRTMSDHDPGGRSVPALEPTVSRPRSSERRRLQQSFFFGVANGGLLLLGDALIHPVLVLTVFVSQLTERGLLVGLVPAMSVSLWFLPQAIAAAFVEGRRRQLPWATWGGIVRALAIAILAAVVLAHGVGPSPTLLTVFFVCYAVYNLAAGFAFVPLVELTARAVPPDRRGFFFSQRNLWGAVLSLAAGFAVQRALVFGEAGFAVLFAASFAALSLAAYTTLWIVERPVPPRPRSFASWVAELPRLLARRPVRRFLVFRSLLALSTIADPFFVVYAQRVLGLPAETVGFYLALSALARILANPLWGWVVQHWGNRQLLQLATLVRVFMPLVALGIQPILGWEHLVPRLDDPQQVVLVTFAFVFVAYGVTLSAQMLANFTAVLELAHPEERPTLVGVTNTILGVVALVPMLGGLVVDRFGYSAVFALALALSLLALLASGLLPASRRQPA</sequence>
<dbReference type="Gene3D" id="1.20.1250.20">
    <property type="entry name" value="MFS general substrate transporter like domains"/>
    <property type="match status" value="1"/>
</dbReference>
<dbReference type="InterPro" id="IPR036259">
    <property type="entry name" value="MFS_trans_sf"/>
</dbReference>
<evidence type="ECO:0000256" key="4">
    <source>
        <dbReference type="SAM" id="MobiDB-lite"/>
    </source>
</evidence>
<feature type="transmembrane region" description="Helical" evidence="5">
    <location>
        <begin position="364"/>
        <end position="386"/>
    </location>
</feature>
<reference evidence="7 8" key="1">
    <citation type="journal article" date="2009" name="PLoS ONE">
        <title>Complete genome sequence of the aerobic CO-oxidizing thermophile Thermomicrobium roseum.</title>
        <authorList>
            <person name="Wu D."/>
            <person name="Raymond J."/>
            <person name="Wu M."/>
            <person name="Chatterji S."/>
            <person name="Ren Q."/>
            <person name="Graham J.E."/>
            <person name="Bryant D.A."/>
            <person name="Robb F."/>
            <person name="Colman A."/>
            <person name="Tallon L.J."/>
            <person name="Badger J.H."/>
            <person name="Madupu R."/>
            <person name="Ward N.L."/>
            <person name="Eisen J.A."/>
        </authorList>
    </citation>
    <scope>NUCLEOTIDE SEQUENCE [LARGE SCALE GENOMIC DNA]</scope>
    <source>
        <strain evidence="8">ATCC 27502 / DSM 5159 / P-2</strain>
        <plasmid evidence="7">unnamed</plasmid>
    </source>
</reference>
<accession>B9L579</accession>
<feature type="transmembrane region" description="Helical" evidence="5">
    <location>
        <begin position="208"/>
        <end position="230"/>
    </location>
</feature>
<keyword evidence="7" id="KW-0614">Plasmid</keyword>
<dbReference type="RefSeq" id="WP_012642788.1">
    <property type="nucleotide sequence ID" value="NC_011961.1"/>
</dbReference>
<dbReference type="SUPFAM" id="SSF103473">
    <property type="entry name" value="MFS general substrate transporter"/>
    <property type="match status" value="1"/>
</dbReference>
<name>B9L579_THERP</name>
<gene>
    <name evidence="7" type="ordered locus">trd_A0006</name>
</gene>
<feature type="transmembrane region" description="Helical" evidence="5">
    <location>
        <begin position="292"/>
        <end position="313"/>
    </location>
</feature>
<dbReference type="InterPro" id="IPR020846">
    <property type="entry name" value="MFS_dom"/>
</dbReference>
<dbReference type="Proteomes" id="UP000000447">
    <property type="component" value="Plasmid unnamed"/>
</dbReference>
<feature type="transmembrane region" description="Helical" evidence="5">
    <location>
        <begin position="425"/>
        <end position="446"/>
    </location>
</feature>
<feature type="transmembrane region" description="Helical" evidence="5">
    <location>
        <begin position="140"/>
        <end position="163"/>
    </location>
</feature>
<dbReference type="Pfam" id="PF07690">
    <property type="entry name" value="MFS_1"/>
    <property type="match status" value="1"/>
</dbReference>
<feature type="transmembrane region" description="Helical" evidence="5">
    <location>
        <begin position="398"/>
        <end position="419"/>
    </location>
</feature>
<keyword evidence="2 5" id="KW-1133">Transmembrane helix</keyword>
<feature type="transmembrane region" description="Helical" evidence="5">
    <location>
        <begin position="113"/>
        <end position="134"/>
    </location>
</feature>
<dbReference type="AlphaFoldDB" id="B9L579"/>
<organism evidence="7 8">
    <name type="scientific">Thermomicrobium roseum (strain ATCC 27502 / DSM 5159 / P-2)</name>
    <dbReference type="NCBI Taxonomy" id="309801"/>
    <lineage>
        <taxon>Bacteria</taxon>
        <taxon>Pseudomonadati</taxon>
        <taxon>Thermomicrobiota</taxon>
        <taxon>Thermomicrobia</taxon>
        <taxon>Thermomicrobiales</taxon>
        <taxon>Thermomicrobiaceae</taxon>
        <taxon>Thermomicrobium</taxon>
    </lineage>
</organism>
<dbReference type="InterPro" id="IPR011701">
    <property type="entry name" value="MFS"/>
</dbReference>
<dbReference type="PROSITE" id="PS50850">
    <property type="entry name" value="MFS"/>
    <property type="match status" value="1"/>
</dbReference>
<feature type="region of interest" description="Disordered" evidence="4">
    <location>
        <begin position="1"/>
        <end position="33"/>
    </location>
</feature>
<protein>
    <submittedName>
        <fullName evidence="7">Major facilitator superfamily MFS_1</fullName>
    </submittedName>
</protein>